<proteinExistence type="predicted"/>
<accession>A0A423VNR1</accession>
<dbReference type="InParanoid" id="A0A423VNR1"/>
<protein>
    <submittedName>
        <fullName evidence="1">Uncharacterized protein</fullName>
    </submittedName>
</protein>
<evidence type="ECO:0000313" key="2">
    <source>
        <dbReference type="Proteomes" id="UP000285146"/>
    </source>
</evidence>
<evidence type="ECO:0000313" key="1">
    <source>
        <dbReference type="EMBL" id="ROV92628.1"/>
    </source>
</evidence>
<dbReference type="EMBL" id="LKEB01000084">
    <property type="protein sequence ID" value="ROV92628.1"/>
    <property type="molecule type" value="Genomic_DNA"/>
</dbReference>
<gene>
    <name evidence="1" type="ORF">VPNG_09874</name>
</gene>
<sequence>MASKAVLNGSVFLAATVSRQLFGPSWFEQGVLARMKVGLVFGTGLVEAAPERTTGEYPWYERKKGL</sequence>
<keyword evidence="2" id="KW-1185">Reference proteome</keyword>
<comment type="caution">
    <text evidence="1">The sequence shown here is derived from an EMBL/GenBank/DDBJ whole genome shotgun (WGS) entry which is preliminary data.</text>
</comment>
<reference evidence="1 2" key="1">
    <citation type="submission" date="2015-09" db="EMBL/GenBank/DDBJ databases">
        <title>Host preference determinants of Valsa canker pathogens revealed by comparative genomics.</title>
        <authorList>
            <person name="Yin Z."/>
            <person name="Huang L."/>
        </authorList>
    </citation>
    <scope>NUCLEOTIDE SEQUENCE [LARGE SCALE GENOMIC DNA]</scope>
    <source>
        <strain evidence="1 2">SXYLt</strain>
    </source>
</reference>
<organism evidence="1 2">
    <name type="scientific">Cytospora leucostoma</name>
    <dbReference type="NCBI Taxonomy" id="1230097"/>
    <lineage>
        <taxon>Eukaryota</taxon>
        <taxon>Fungi</taxon>
        <taxon>Dikarya</taxon>
        <taxon>Ascomycota</taxon>
        <taxon>Pezizomycotina</taxon>
        <taxon>Sordariomycetes</taxon>
        <taxon>Sordariomycetidae</taxon>
        <taxon>Diaporthales</taxon>
        <taxon>Cytosporaceae</taxon>
        <taxon>Cytospora</taxon>
    </lineage>
</organism>
<dbReference type="Proteomes" id="UP000285146">
    <property type="component" value="Unassembled WGS sequence"/>
</dbReference>
<name>A0A423VNR1_9PEZI</name>
<dbReference type="AlphaFoldDB" id="A0A423VNR1"/>